<dbReference type="STRING" id="1123357.SAMN02745244_01301"/>
<dbReference type="InterPro" id="IPR027383">
    <property type="entry name" value="Znf_put"/>
</dbReference>
<evidence type="ECO:0000313" key="6">
    <source>
        <dbReference type="Proteomes" id="UP000184512"/>
    </source>
</evidence>
<keyword evidence="3" id="KW-0472">Membrane</keyword>
<sequence>MAATPCDRIRADLSAYADQTLTPRRWEQVSYHLAGCADCRAELAAIDAVCGELNRCRASGPSTSLAARLEAIAGEQAQAPLYMASGQGELPSARRDRGRRVAQGSVVTLLAMVSVVVLAVLIAPDPPRLTNLVGAARQQFSMSAASIGTNEAIGAVLLAVERGADLGESVSYQPVNQVVGLTPVSAERAVNLLTRAVDASVTVSGVQGVWVSDNAGRYRSAQVRTAKRPGEGTQLEVLDSRGDGFMSASLPTLTPQRVTAPEGWSFAEGSEPVVVGGRAATQLQASQDGRPVAGWWFDTETGIQLWAERYDAYGAVSIATGFKQLSFGEQHLNGGAAQLIALQPASGSQTEGWCVGLSECPQELGGLPLVAYASSNREAHRSMTLVYSDGFESAVVGWTEGLLAEDGAVSSAQSSGLPTLYWQSGEAVVWATTNGSYELLCDIADELPQEAPYPSSLLDRVAAGLNRLVPVR</sequence>
<keyword evidence="5" id="KW-0479">Metal-binding</keyword>
<evidence type="ECO:0000256" key="1">
    <source>
        <dbReference type="ARBA" id="ARBA00023015"/>
    </source>
</evidence>
<dbReference type="OrthoDB" id="3743969at2"/>
<feature type="domain" description="Putative zinc-finger" evidence="4">
    <location>
        <begin position="6"/>
        <end position="40"/>
    </location>
</feature>
<dbReference type="InterPro" id="IPR041916">
    <property type="entry name" value="Anti_sigma_zinc_sf"/>
</dbReference>
<keyword evidence="2" id="KW-0804">Transcription</keyword>
<dbReference type="AlphaFoldDB" id="A0A1M6EY35"/>
<feature type="transmembrane region" description="Helical" evidence="3">
    <location>
        <begin position="101"/>
        <end position="123"/>
    </location>
</feature>
<evidence type="ECO:0000256" key="3">
    <source>
        <dbReference type="SAM" id="Phobius"/>
    </source>
</evidence>
<protein>
    <submittedName>
        <fullName evidence="5">Putative zinc-finger</fullName>
    </submittedName>
</protein>
<dbReference type="Proteomes" id="UP000184512">
    <property type="component" value="Unassembled WGS sequence"/>
</dbReference>
<dbReference type="Pfam" id="PF13490">
    <property type="entry name" value="zf-HC2"/>
    <property type="match status" value="1"/>
</dbReference>
<keyword evidence="3" id="KW-1133">Transmembrane helix</keyword>
<keyword evidence="6" id="KW-1185">Reference proteome</keyword>
<reference evidence="5 6" key="1">
    <citation type="submission" date="2016-11" db="EMBL/GenBank/DDBJ databases">
        <authorList>
            <person name="Jaros S."/>
            <person name="Januszkiewicz K."/>
            <person name="Wedrychowicz H."/>
        </authorList>
    </citation>
    <scope>NUCLEOTIDE SEQUENCE [LARGE SCALE GENOMIC DNA]</scope>
    <source>
        <strain evidence="5 6">DSM 12906</strain>
    </source>
</reference>
<keyword evidence="5" id="KW-0862">Zinc</keyword>
<dbReference type="Gene3D" id="1.10.10.1320">
    <property type="entry name" value="Anti-sigma factor, zinc-finger domain"/>
    <property type="match status" value="1"/>
</dbReference>
<dbReference type="GO" id="GO:0008270">
    <property type="term" value="F:zinc ion binding"/>
    <property type="evidence" value="ECO:0007669"/>
    <property type="project" value="UniProtKB-KW"/>
</dbReference>
<evidence type="ECO:0000256" key="2">
    <source>
        <dbReference type="ARBA" id="ARBA00023163"/>
    </source>
</evidence>
<accession>A0A1M6EY35</accession>
<name>A0A1M6EY35_9ACTN</name>
<gene>
    <name evidence="5" type="ORF">SAMN02745244_01301</name>
</gene>
<evidence type="ECO:0000313" key="5">
    <source>
        <dbReference type="EMBL" id="SHI90352.1"/>
    </source>
</evidence>
<organism evidence="5 6">
    <name type="scientific">Tessaracoccus bendigoensis DSM 12906</name>
    <dbReference type="NCBI Taxonomy" id="1123357"/>
    <lineage>
        <taxon>Bacteria</taxon>
        <taxon>Bacillati</taxon>
        <taxon>Actinomycetota</taxon>
        <taxon>Actinomycetes</taxon>
        <taxon>Propionibacteriales</taxon>
        <taxon>Propionibacteriaceae</taxon>
        <taxon>Tessaracoccus</taxon>
    </lineage>
</organism>
<keyword evidence="1" id="KW-0805">Transcription regulation</keyword>
<dbReference type="RefSeq" id="WP_073186730.1">
    <property type="nucleotide sequence ID" value="NZ_FQZG01000019.1"/>
</dbReference>
<keyword evidence="3" id="KW-0812">Transmembrane</keyword>
<dbReference type="EMBL" id="FQZG01000019">
    <property type="protein sequence ID" value="SHI90352.1"/>
    <property type="molecule type" value="Genomic_DNA"/>
</dbReference>
<keyword evidence="5" id="KW-0863">Zinc-finger</keyword>
<proteinExistence type="predicted"/>
<evidence type="ECO:0000259" key="4">
    <source>
        <dbReference type="Pfam" id="PF13490"/>
    </source>
</evidence>